<dbReference type="InParanoid" id="E2BHY4"/>
<keyword evidence="2" id="KW-1185">Reference proteome</keyword>
<dbReference type="Proteomes" id="UP000008237">
    <property type="component" value="Unassembled WGS sequence"/>
</dbReference>
<evidence type="ECO:0000313" key="1">
    <source>
        <dbReference type="EMBL" id="EFN84696.1"/>
    </source>
</evidence>
<gene>
    <name evidence="1" type="ORF">EAI_10687</name>
</gene>
<sequence>MLWKVNTQGDKSWLLAECQETRDCVLKYARDIKERCELLLKRYTEESVNRPLTTTSIPDDETPLDLTLSTATESTRLTVEMSSEKRWTVLQRGRVAALPTATTTIEPFSYANEASHDLTLFPVVEEGLYEERVAMNTDMDEQKEFRRLQQQQQQQQLDDRTL</sequence>
<evidence type="ECO:0000313" key="2">
    <source>
        <dbReference type="Proteomes" id="UP000008237"/>
    </source>
</evidence>
<accession>E2BHY4</accession>
<reference evidence="1 2" key="1">
    <citation type="journal article" date="2010" name="Science">
        <title>Genomic comparison of the ants Camponotus floridanus and Harpegnathos saltator.</title>
        <authorList>
            <person name="Bonasio R."/>
            <person name="Zhang G."/>
            <person name="Ye C."/>
            <person name="Mutti N.S."/>
            <person name="Fang X."/>
            <person name="Qin N."/>
            <person name="Donahue G."/>
            <person name="Yang P."/>
            <person name="Li Q."/>
            <person name="Li C."/>
            <person name="Zhang P."/>
            <person name="Huang Z."/>
            <person name="Berger S.L."/>
            <person name="Reinberg D."/>
            <person name="Wang J."/>
            <person name="Liebig J."/>
        </authorList>
    </citation>
    <scope>NUCLEOTIDE SEQUENCE [LARGE SCALE GENOMIC DNA]</scope>
    <source>
        <strain evidence="1 2">R22 G/1</strain>
    </source>
</reference>
<dbReference type="EMBL" id="GL448393">
    <property type="protein sequence ID" value="EFN84696.1"/>
    <property type="molecule type" value="Genomic_DNA"/>
</dbReference>
<dbReference type="AlphaFoldDB" id="E2BHY4"/>
<name>E2BHY4_HARSA</name>
<protein>
    <submittedName>
        <fullName evidence="1">Uncharacterized protein</fullName>
    </submittedName>
</protein>
<organism evidence="2">
    <name type="scientific">Harpegnathos saltator</name>
    <name type="common">Jerdon's jumping ant</name>
    <dbReference type="NCBI Taxonomy" id="610380"/>
    <lineage>
        <taxon>Eukaryota</taxon>
        <taxon>Metazoa</taxon>
        <taxon>Ecdysozoa</taxon>
        <taxon>Arthropoda</taxon>
        <taxon>Hexapoda</taxon>
        <taxon>Insecta</taxon>
        <taxon>Pterygota</taxon>
        <taxon>Neoptera</taxon>
        <taxon>Endopterygota</taxon>
        <taxon>Hymenoptera</taxon>
        <taxon>Apocrita</taxon>
        <taxon>Aculeata</taxon>
        <taxon>Formicoidea</taxon>
        <taxon>Formicidae</taxon>
        <taxon>Ponerinae</taxon>
        <taxon>Ponerini</taxon>
        <taxon>Harpegnathos</taxon>
    </lineage>
</organism>
<proteinExistence type="predicted"/>